<dbReference type="GO" id="GO:0006396">
    <property type="term" value="P:RNA processing"/>
    <property type="evidence" value="ECO:0007669"/>
    <property type="project" value="InterPro"/>
</dbReference>
<dbReference type="Gene3D" id="3.30.160.20">
    <property type="match status" value="2"/>
</dbReference>
<evidence type="ECO:0000259" key="4">
    <source>
        <dbReference type="PROSITE" id="PS50141"/>
    </source>
</evidence>
<keyword evidence="1" id="KW-0694">RNA-binding</keyword>
<dbReference type="GO" id="GO:0006382">
    <property type="term" value="P:adenosine to inosine editing"/>
    <property type="evidence" value="ECO:0007669"/>
    <property type="project" value="TreeGrafter"/>
</dbReference>
<dbReference type="InterPro" id="IPR002466">
    <property type="entry name" value="A_deamin"/>
</dbReference>
<feature type="compositionally biased region" description="Polar residues" evidence="2">
    <location>
        <begin position="1"/>
        <end position="12"/>
    </location>
</feature>
<dbReference type="CDD" id="cd19875">
    <property type="entry name" value="DSRM_EIF2AK2-like"/>
    <property type="match status" value="1"/>
</dbReference>
<dbReference type="OrthoDB" id="10268011at2759"/>
<reference evidence="5" key="1">
    <citation type="submission" date="2020-06" db="EMBL/GenBank/DDBJ databases">
        <title>Draft genome of Bugula neritina, a colonial animal packing powerful symbionts and potential medicines.</title>
        <authorList>
            <person name="Rayko M."/>
        </authorList>
    </citation>
    <scope>NUCLEOTIDE SEQUENCE [LARGE SCALE GENOMIC DNA]</scope>
    <source>
        <strain evidence="5">Kwan_BN1</strain>
    </source>
</reference>
<feature type="domain" description="A to I editase" evidence="4">
    <location>
        <begin position="354"/>
        <end position="716"/>
    </location>
</feature>
<dbReference type="AlphaFoldDB" id="A0A7J7JRG5"/>
<dbReference type="PANTHER" id="PTHR10910:SF145">
    <property type="entry name" value="DOUBLE-STRANDED RNA-SPECIFIC ADENOSINE DEAMINASE-LIKE"/>
    <property type="match status" value="1"/>
</dbReference>
<organism evidence="5 6">
    <name type="scientific">Bugula neritina</name>
    <name type="common">Brown bryozoan</name>
    <name type="synonym">Sertularia neritina</name>
    <dbReference type="NCBI Taxonomy" id="10212"/>
    <lineage>
        <taxon>Eukaryota</taxon>
        <taxon>Metazoa</taxon>
        <taxon>Spiralia</taxon>
        <taxon>Lophotrochozoa</taxon>
        <taxon>Bryozoa</taxon>
        <taxon>Gymnolaemata</taxon>
        <taxon>Cheilostomatida</taxon>
        <taxon>Flustrina</taxon>
        <taxon>Buguloidea</taxon>
        <taxon>Bugulidae</taxon>
        <taxon>Bugula</taxon>
    </lineage>
</organism>
<accession>A0A7J7JRG5</accession>
<dbReference type="PANTHER" id="PTHR10910">
    <property type="entry name" value="EUKARYOTE SPECIFIC DSRNA BINDING PROTEIN"/>
    <property type="match status" value="1"/>
</dbReference>
<dbReference type="InterPro" id="IPR044455">
    <property type="entry name" value="ADAD1_DSRM"/>
</dbReference>
<protein>
    <recommendedName>
        <fullName evidence="7">ADAR</fullName>
    </recommendedName>
</protein>
<dbReference type="GO" id="GO:0003725">
    <property type="term" value="F:double-stranded RNA binding"/>
    <property type="evidence" value="ECO:0007669"/>
    <property type="project" value="TreeGrafter"/>
</dbReference>
<evidence type="ECO:0000313" key="5">
    <source>
        <dbReference type="EMBL" id="KAF6028952.1"/>
    </source>
</evidence>
<evidence type="ECO:0000256" key="1">
    <source>
        <dbReference type="PROSITE-ProRule" id="PRU00266"/>
    </source>
</evidence>
<dbReference type="Pfam" id="PF00035">
    <property type="entry name" value="dsrm"/>
    <property type="match status" value="2"/>
</dbReference>
<dbReference type="SUPFAM" id="SSF54768">
    <property type="entry name" value="dsRNA-binding domain-like"/>
    <property type="match status" value="2"/>
</dbReference>
<gene>
    <name evidence="5" type="ORF">EB796_012738</name>
</gene>
<feature type="domain" description="DRBM" evidence="3">
    <location>
        <begin position="104"/>
        <end position="172"/>
    </location>
</feature>
<dbReference type="SMART" id="SM00358">
    <property type="entry name" value="DSRM"/>
    <property type="match status" value="2"/>
</dbReference>
<sequence>MWRTGAPNQNLLENDDFPSLGTSQTRRATKKSSAALQSYPEPVVGPPVGHVTQAAGDTSESLSRPVKKSERAAMQQVVSQTLKTHRPKKIPPELIQGFIDGEKNPVSALMEYSAMSRLATTFQECAPVNPSLGMRFACSCTVDGQEFPQGQGKTKKEAKTNAAKNAFTELLNLEVDDEPDASKVLYDALGRKIVLNSDNSDSGVKVVTTMDREESNNKMLTAAGALTRNPISVLQEFCQKKRMPFTISASDVAGPDGFIASICVNNEEQPIAQAPGKTKKEAKRLAADNAVQFLMQLDAPQMPEEEATHFDKVASCAHHKLYKLLQGIPEYLAGRKVMSAFVLQKDEELGEVVALGTGNTCINGDGLSMDGRVINDSHAEVIARRALVKYFYSEAKNFYQGNVSIFVESPCTPGLLSLHPDISIHHYISTAPCGDGALFSPSELHEYITEDEGYSPFVSDRELVLLGEEGVERIENGVHLPTFTSDAHGNLRTKIETGEGTIPLEKNQEYVQTWDGIIQGKRLRTMSCSDKILRWNVLGVQGCLLSHFIEPVYITSVTLGNLFDHGHLSRAVCCRMPEVVNTLLPEGYMLNHPYLGRVTLYDAPRGCEKTNTLCVNWSLDHDKIEICDGRTGKSIETSPFRTGESGASRLCKAGFLHRYRELSKISGKQHLLGAGNYLDAKKLNAKYEEAKKTFRDLIKERGYGHWVTKPVEQGLFKK</sequence>
<proteinExistence type="predicted"/>
<feature type="compositionally biased region" description="Polar residues" evidence="2">
    <location>
        <begin position="20"/>
        <end position="36"/>
    </location>
</feature>
<dbReference type="CDD" id="cd19905">
    <property type="entry name" value="DSRM_ADAD1"/>
    <property type="match status" value="1"/>
</dbReference>
<dbReference type="GO" id="GO:0005730">
    <property type="term" value="C:nucleolus"/>
    <property type="evidence" value="ECO:0007669"/>
    <property type="project" value="TreeGrafter"/>
</dbReference>
<dbReference type="GO" id="GO:0008251">
    <property type="term" value="F:tRNA-specific adenosine deaminase activity"/>
    <property type="evidence" value="ECO:0007669"/>
    <property type="project" value="TreeGrafter"/>
</dbReference>
<name>A0A7J7JRG5_BUGNE</name>
<evidence type="ECO:0000256" key="2">
    <source>
        <dbReference type="SAM" id="MobiDB-lite"/>
    </source>
</evidence>
<feature type="compositionally biased region" description="Low complexity" evidence="2">
    <location>
        <begin position="40"/>
        <end position="51"/>
    </location>
</feature>
<dbReference type="Pfam" id="PF02137">
    <property type="entry name" value="A_deamin"/>
    <property type="match status" value="1"/>
</dbReference>
<keyword evidence="6" id="KW-1185">Reference proteome</keyword>
<dbReference type="PROSITE" id="PS50137">
    <property type="entry name" value="DS_RBD"/>
    <property type="match status" value="2"/>
</dbReference>
<dbReference type="PROSITE" id="PS50141">
    <property type="entry name" value="A_DEAMIN_EDITASE"/>
    <property type="match status" value="1"/>
</dbReference>
<dbReference type="InterPro" id="IPR014720">
    <property type="entry name" value="dsRBD_dom"/>
</dbReference>
<evidence type="ECO:0000313" key="6">
    <source>
        <dbReference type="Proteomes" id="UP000593567"/>
    </source>
</evidence>
<dbReference type="SMART" id="SM00552">
    <property type="entry name" value="ADEAMc"/>
    <property type="match status" value="1"/>
</dbReference>
<evidence type="ECO:0000259" key="3">
    <source>
        <dbReference type="PROSITE" id="PS50137"/>
    </source>
</evidence>
<comment type="caution">
    <text evidence="5">The sequence shown here is derived from an EMBL/GenBank/DDBJ whole genome shotgun (WGS) entry which is preliminary data.</text>
</comment>
<dbReference type="Proteomes" id="UP000593567">
    <property type="component" value="Unassembled WGS sequence"/>
</dbReference>
<dbReference type="EMBL" id="VXIV02001874">
    <property type="protein sequence ID" value="KAF6028952.1"/>
    <property type="molecule type" value="Genomic_DNA"/>
</dbReference>
<dbReference type="GO" id="GO:0005737">
    <property type="term" value="C:cytoplasm"/>
    <property type="evidence" value="ECO:0007669"/>
    <property type="project" value="TreeGrafter"/>
</dbReference>
<feature type="region of interest" description="Disordered" evidence="2">
    <location>
        <begin position="1"/>
        <end position="69"/>
    </location>
</feature>
<evidence type="ECO:0008006" key="7">
    <source>
        <dbReference type="Google" id="ProtNLM"/>
    </source>
</evidence>
<feature type="domain" description="DRBM" evidence="3">
    <location>
        <begin position="229"/>
        <end position="296"/>
    </location>
</feature>
<dbReference type="GO" id="GO:0003726">
    <property type="term" value="F:double-stranded RNA adenosine deaminase activity"/>
    <property type="evidence" value="ECO:0007669"/>
    <property type="project" value="TreeGrafter"/>
</dbReference>